<gene>
    <name evidence="2" type="ORF">FNT36_11725</name>
</gene>
<dbReference type="OrthoDB" id="6385003at2"/>
<evidence type="ECO:0000313" key="3">
    <source>
        <dbReference type="Proteomes" id="UP000317624"/>
    </source>
</evidence>
<dbReference type="Proteomes" id="UP000317624">
    <property type="component" value="Unassembled WGS sequence"/>
</dbReference>
<comment type="caution">
    <text evidence="2">The sequence shown here is derived from an EMBL/GenBank/DDBJ whole genome shotgun (WGS) entry which is preliminary data.</text>
</comment>
<feature type="transmembrane region" description="Helical" evidence="1">
    <location>
        <begin position="67"/>
        <end position="86"/>
    </location>
</feature>
<protein>
    <recommendedName>
        <fullName evidence="4">DUF2306 domain-containing protein</fullName>
    </recommendedName>
</protein>
<feature type="transmembrane region" description="Helical" evidence="1">
    <location>
        <begin position="12"/>
        <end position="30"/>
    </location>
</feature>
<evidence type="ECO:0000256" key="1">
    <source>
        <dbReference type="SAM" id="Phobius"/>
    </source>
</evidence>
<evidence type="ECO:0000313" key="2">
    <source>
        <dbReference type="EMBL" id="TVT40157.1"/>
    </source>
</evidence>
<reference evidence="2 3" key="1">
    <citation type="submission" date="2019-07" db="EMBL/GenBank/DDBJ databases">
        <title>Hymenobacter sp. straun FUR1 Genome sequencing and assembly.</title>
        <authorList>
            <person name="Chhetri G."/>
        </authorList>
    </citation>
    <scope>NUCLEOTIDE SEQUENCE [LARGE SCALE GENOMIC DNA]</scope>
    <source>
        <strain evidence="2 3">Fur1</strain>
    </source>
</reference>
<name>A0A558BUF8_9BACT</name>
<feature type="transmembrane region" description="Helical" evidence="1">
    <location>
        <begin position="98"/>
        <end position="116"/>
    </location>
</feature>
<feature type="transmembrane region" description="Helical" evidence="1">
    <location>
        <begin position="128"/>
        <end position="148"/>
    </location>
</feature>
<keyword evidence="1" id="KW-0812">Transmembrane</keyword>
<proteinExistence type="predicted"/>
<keyword evidence="3" id="KW-1185">Reference proteome</keyword>
<feature type="transmembrane region" description="Helical" evidence="1">
    <location>
        <begin position="42"/>
        <end position="61"/>
    </location>
</feature>
<organism evidence="2 3">
    <name type="scientific">Hymenobacter setariae</name>
    <dbReference type="NCBI Taxonomy" id="2594794"/>
    <lineage>
        <taxon>Bacteria</taxon>
        <taxon>Pseudomonadati</taxon>
        <taxon>Bacteroidota</taxon>
        <taxon>Cytophagia</taxon>
        <taxon>Cytophagales</taxon>
        <taxon>Hymenobacteraceae</taxon>
        <taxon>Hymenobacter</taxon>
    </lineage>
</organism>
<evidence type="ECO:0008006" key="4">
    <source>
        <dbReference type="Google" id="ProtNLM"/>
    </source>
</evidence>
<dbReference type="AlphaFoldDB" id="A0A558BUF8"/>
<keyword evidence="1" id="KW-0472">Membrane</keyword>
<dbReference type="EMBL" id="VMRJ01000003">
    <property type="protein sequence ID" value="TVT40157.1"/>
    <property type="molecule type" value="Genomic_DNA"/>
</dbReference>
<sequence length="175" mass="18813">MPSLLHSPVSMLHLLAALVALGTGTAALCLPKATTRHRYLGWAYVGSMCVLLLTAFRIYTLFGRFGIVHWGAVGSAGALLLGVGAAVGRPAGQAWLRWHYIGMGASITGLYAAFVVESTYRLLPAVYFWWSTLGVSSLVLGLGSWLLFRYYPAWVTSYGPSPARRAATPRQVPVG</sequence>
<keyword evidence="1" id="KW-1133">Transmembrane helix</keyword>
<accession>A0A558BUF8</accession>